<dbReference type="GO" id="GO:0042586">
    <property type="term" value="F:peptide deformylase activity"/>
    <property type="evidence" value="ECO:0007669"/>
    <property type="project" value="InterPro"/>
</dbReference>
<organism evidence="2">
    <name type="scientific">Siphoviridae sp. ctrpg19</name>
    <dbReference type="NCBI Taxonomy" id="2826481"/>
    <lineage>
        <taxon>Viruses</taxon>
        <taxon>Duplodnaviria</taxon>
        <taxon>Heunggongvirae</taxon>
        <taxon>Uroviricota</taxon>
        <taxon>Caudoviricetes</taxon>
    </lineage>
</organism>
<protein>
    <submittedName>
        <fullName evidence="2">Polypeptide deformylase</fullName>
    </submittedName>
</protein>
<proteinExistence type="inferred from homology"/>
<dbReference type="InterPro" id="IPR023635">
    <property type="entry name" value="Peptide_deformylase"/>
</dbReference>
<comment type="similarity">
    <text evidence="1">Belongs to the polypeptide deformylase family.</text>
</comment>
<reference evidence="2" key="1">
    <citation type="journal article" date="2021" name="Proc. Natl. Acad. Sci. U.S.A.">
        <title>A Catalog of Tens of Thousands of Viruses from Human Metagenomes Reveals Hidden Associations with Chronic Diseases.</title>
        <authorList>
            <person name="Tisza M.J."/>
            <person name="Buck C.B."/>
        </authorList>
    </citation>
    <scope>NUCLEOTIDE SEQUENCE</scope>
    <source>
        <strain evidence="2">Ctrpg19</strain>
    </source>
</reference>
<evidence type="ECO:0000256" key="1">
    <source>
        <dbReference type="ARBA" id="ARBA00010759"/>
    </source>
</evidence>
<accession>A0A8S5MKA8</accession>
<dbReference type="Pfam" id="PF01327">
    <property type="entry name" value="Pep_deformylase"/>
    <property type="match status" value="1"/>
</dbReference>
<dbReference type="EMBL" id="BK014923">
    <property type="protein sequence ID" value="DAD82638.1"/>
    <property type="molecule type" value="Genomic_DNA"/>
</dbReference>
<dbReference type="SUPFAM" id="SSF56420">
    <property type="entry name" value="Peptide deformylase"/>
    <property type="match status" value="1"/>
</dbReference>
<dbReference type="PANTHER" id="PTHR10458">
    <property type="entry name" value="PEPTIDE DEFORMYLASE"/>
    <property type="match status" value="1"/>
</dbReference>
<dbReference type="InterPro" id="IPR036821">
    <property type="entry name" value="Peptide_deformylase_sf"/>
</dbReference>
<evidence type="ECO:0000313" key="2">
    <source>
        <dbReference type="EMBL" id="DAD82638.1"/>
    </source>
</evidence>
<sequence length="210" mass="23381">MIKEIITDLDKLDDRAEEVDCLKENSIVRETTLNLKHTMQAKNLTYLTGPQIGVNKRIMCINFNGDIRTFVNPILGAVKGFVLSREDCASIPGKEYILPRNAEVQIIYQTPTGKTQSNKLKGRAAFVAQAAVQALDGLYISDVGLPVLDGWDDLSEEEKDSVISDYLDSLDMKKKDIDKEIKEDKILNDTKEAIDFIQSVASGETALEKV</sequence>
<dbReference type="Gene3D" id="3.90.45.10">
    <property type="entry name" value="Peptide deformylase"/>
    <property type="match status" value="1"/>
</dbReference>
<name>A0A8S5MKA8_9CAUD</name>
<dbReference type="PANTHER" id="PTHR10458:SF22">
    <property type="entry name" value="PEPTIDE DEFORMYLASE"/>
    <property type="match status" value="1"/>
</dbReference>